<dbReference type="InterPro" id="IPR041489">
    <property type="entry name" value="PDZ_6"/>
</dbReference>
<evidence type="ECO:0000313" key="3">
    <source>
        <dbReference type="EMBL" id="QDT56009.1"/>
    </source>
</evidence>
<keyword evidence="4" id="KW-1185">Reference proteome</keyword>
<dbReference type="EMBL" id="CP036271">
    <property type="protein sequence ID" value="QDT56009.1"/>
    <property type="molecule type" value="Genomic_DNA"/>
</dbReference>
<feature type="domain" description="PDZ" evidence="2">
    <location>
        <begin position="29"/>
        <end position="76"/>
    </location>
</feature>
<dbReference type="Proteomes" id="UP000315700">
    <property type="component" value="Chromosome"/>
</dbReference>
<gene>
    <name evidence="3" type="ORF">Pan44_40580</name>
</gene>
<dbReference type="InterPro" id="IPR036034">
    <property type="entry name" value="PDZ_sf"/>
</dbReference>
<dbReference type="Gene3D" id="2.30.42.10">
    <property type="match status" value="1"/>
</dbReference>
<feature type="chain" id="PRO_5021956368" description="PDZ domain-containing protein" evidence="1">
    <location>
        <begin position="23"/>
        <end position="191"/>
    </location>
</feature>
<reference evidence="3 4" key="1">
    <citation type="submission" date="2019-02" db="EMBL/GenBank/DDBJ databases">
        <title>Deep-cultivation of Planctomycetes and their phenomic and genomic characterization uncovers novel biology.</title>
        <authorList>
            <person name="Wiegand S."/>
            <person name="Jogler M."/>
            <person name="Boedeker C."/>
            <person name="Pinto D."/>
            <person name="Vollmers J."/>
            <person name="Rivas-Marin E."/>
            <person name="Kohn T."/>
            <person name="Peeters S.H."/>
            <person name="Heuer A."/>
            <person name="Rast P."/>
            <person name="Oberbeckmann S."/>
            <person name="Bunk B."/>
            <person name="Jeske O."/>
            <person name="Meyerdierks A."/>
            <person name="Storesund J.E."/>
            <person name="Kallscheuer N."/>
            <person name="Luecker S."/>
            <person name="Lage O.M."/>
            <person name="Pohl T."/>
            <person name="Merkel B.J."/>
            <person name="Hornburger P."/>
            <person name="Mueller R.-W."/>
            <person name="Bruemmer F."/>
            <person name="Labrenz M."/>
            <person name="Spormann A.M."/>
            <person name="Op den Camp H."/>
            <person name="Overmann J."/>
            <person name="Amann R."/>
            <person name="Jetten M.S.M."/>
            <person name="Mascher T."/>
            <person name="Medema M.H."/>
            <person name="Devos D.P."/>
            <person name="Kaster A.-K."/>
            <person name="Ovreas L."/>
            <person name="Rohde M."/>
            <person name="Galperin M.Y."/>
            <person name="Jogler C."/>
        </authorList>
    </citation>
    <scope>NUCLEOTIDE SEQUENCE [LARGE SCALE GENOMIC DNA]</scope>
    <source>
        <strain evidence="3 4">Pan44</strain>
    </source>
</reference>
<dbReference type="SUPFAM" id="SSF50156">
    <property type="entry name" value="PDZ domain-like"/>
    <property type="match status" value="1"/>
</dbReference>
<dbReference type="InParanoid" id="A0A517SIT1"/>
<dbReference type="AlphaFoldDB" id="A0A517SIT1"/>
<evidence type="ECO:0000259" key="2">
    <source>
        <dbReference type="PROSITE" id="PS50106"/>
    </source>
</evidence>
<name>A0A517SIT1_9PLAN</name>
<sequence precursor="true">MISRLLCAVLVMSMAGPGFGQAPTPASPATSVQPADLEAYGLTVAANLQVTNVEPGTAADEIGLKTGDSIRDLNGRGFGSPDRFARALRAIPAGRVVRIGVSRSGEQIVLAGHVDQAASGAVTVRGASQTVVKGCTSWGSGYDPCCPGGPGSQYWVGNCPLHLDLSDCIGLCDPCNRCPGSGGCGSGCGCR</sequence>
<organism evidence="3 4">
    <name type="scientific">Caulifigura coniformis</name>
    <dbReference type="NCBI Taxonomy" id="2527983"/>
    <lineage>
        <taxon>Bacteria</taxon>
        <taxon>Pseudomonadati</taxon>
        <taxon>Planctomycetota</taxon>
        <taxon>Planctomycetia</taxon>
        <taxon>Planctomycetales</taxon>
        <taxon>Planctomycetaceae</taxon>
        <taxon>Caulifigura</taxon>
    </lineage>
</organism>
<dbReference type="OrthoDB" id="271184at2"/>
<dbReference type="Pfam" id="PF17820">
    <property type="entry name" value="PDZ_6"/>
    <property type="match status" value="1"/>
</dbReference>
<accession>A0A517SIT1</accession>
<keyword evidence="1" id="KW-0732">Signal</keyword>
<dbReference type="RefSeq" id="WP_145032707.1">
    <property type="nucleotide sequence ID" value="NZ_CP036271.1"/>
</dbReference>
<dbReference type="PROSITE" id="PS50106">
    <property type="entry name" value="PDZ"/>
    <property type="match status" value="1"/>
</dbReference>
<dbReference type="InterPro" id="IPR001478">
    <property type="entry name" value="PDZ"/>
</dbReference>
<dbReference type="KEGG" id="ccos:Pan44_40580"/>
<protein>
    <recommendedName>
        <fullName evidence="2">PDZ domain-containing protein</fullName>
    </recommendedName>
</protein>
<evidence type="ECO:0000256" key="1">
    <source>
        <dbReference type="SAM" id="SignalP"/>
    </source>
</evidence>
<proteinExistence type="predicted"/>
<feature type="signal peptide" evidence="1">
    <location>
        <begin position="1"/>
        <end position="22"/>
    </location>
</feature>
<evidence type="ECO:0000313" key="4">
    <source>
        <dbReference type="Proteomes" id="UP000315700"/>
    </source>
</evidence>